<dbReference type="RefSeq" id="WP_231334580.1">
    <property type="nucleotide sequence ID" value="NZ_CP059572.1"/>
</dbReference>
<accession>A0ABX8QRJ7</accession>
<feature type="transmembrane region" description="Helical" evidence="5">
    <location>
        <begin position="366"/>
        <end position="394"/>
    </location>
</feature>
<feature type="transmembrane region" description="Helical" evidence="5">
    <location>
        <begin position="406"/>
        <end position="426"/>
    </location>
</feature>
<keyword evidence="3 5" id="KW-1133">Transmembrane helix</keyword>
<dbReference type="InterPro" id="IPR036259">
    <property type="entry name" value="MFS_trans_sf"/>
</dbReference>
<dbReference type="PANTHER" id="PTHR42718">
    <property type="entry name" value="MAJOR FACILITATOR SUPERFAMILY MULTIDRUG TRANSPORTER MFSC"/>
    <property type="match status" value="1"/>
</dbReference>
<dbReference type="Gene3D" id="1.20.1250.20">
    <property type="entry name" value="MFS general substrate transporter like domains"/>
    <property type="match status" value="1"/>
</dbReference>
<dbReference type="PANTHER" id="PTHR42718:SF48">
    <property type="entry name" value="CONSERVED TWO-DOMAIN MEMBRANE PROTEIN-RELATED"/>
    <property type="match status" value="1"/>
</dbReference>
<feature type="transmembrane region" description="Helical" evidence="5">
    <location>
        <begin position="438"/>
        <end position="458"/>
    </location>
</feature>
<dbReference type="InterPro" id="IPR020846">
    <property type="entry name" value="MFS_dom"/>
</dbReference>
<organism evidence="7 8">
    <name type="scientific">Actinomadura graeca</name>
    <dbReference type="NCBI Taxonomy" id="2750812"/>
    <lineage>
        <taxon>Bacteria</taxon>
        <taxon>Bacillati</taxon>
        <taxon>Actinomycetota</taxon>
        <taxon>Actinomycetes</taxon>
        <taxon>Streptosporangiales</taxon>
        <taxon>Thermomonosporaceae</taxon>
        <taxon>Actinomadura</taxon>
    </lineage>
</organism>
<dbReference type="Proteomes" id="UP001049518">
    <property type="component" value="Chromosome"/>
</dbReference>
<feature type="transmembrane region" description="Helical" evidence="5">
    <location>
        <begin position="145"/>
        <end position="163"/>
    </location>
</feature>
<feature type="transmembrane region" description="Helical" evidence="5">
    <location>
        <begin position="333"/>
        <end position="354"/>
    </location>
</feature>
<feature type="transmembrane region" description="Helical" evidence="5">
    <location>
        <begin position="175"/>
        <end position="194"/>
    </location>
</feature>
<feature type="transmembrane region" description="Helical" evidence="5">
    <location>
        <begin position="206"/>
        <end position="224"/>
    </location>
</feature>
<proteinExistence type="predicted"/>
<gene>
    <name evidence="7" type="ORF">AGRA3207_002282</name>
</gene>
<feature type="transmembrane region" description="Helical" evidence="5">
    <location>
        <begin position="273"/>
        <end position="297"/>
    </location>
</feature>
<dbReference type="CDD" id="cd17321">
    <property type="entry name" value="MFS_MMR_MDR_like"/>
    <property type="match status" value="1"/>
</dbReference>
<evidence type="ECO:0000256" key="1">
    <source>
        <dbReference type="ARBA" id="ARBA00004651"/>
    </source>
</evidence>
<evidence type="ECO:0000256" key="3">
    <source>
        <dbReference type="ARBA" id="ARBA00022989"/>
    </source>
</evidence>
<feature type="transmembrane region" description="Helical" evidence="5">
    <location>
        <begin position="56"/>
        <end position="74"/>
    </location>
</feature>
<evidence type="ECO:0000256" key="2">
    <source>
        <dbReference type="ARBA" id="ARBA00022692"/>
    </source>
</evidence>
<comment type="subcellular location">
    <subcellularLocation>
        <location evidence="1">Cell membrane</location>
        <topology evidence="1">Multi-pass membrane protein</topology>
    </subcellularLocation>
</comment>
<reference evidence="7" key="1">
    <citation type="submission" date="2020-07" db="EMBL/GenBank/DDBJ databases">
        <authorList>
            <person name="Tarantini F.S."/>
            <person name="Hong K.W."/>
            <person name="Chan K.G."/>
        </authorList>
    </citation>
    <scope>NUCLEOTIDE SEQUENCE</scope>
    <source>
        <strain evidence="7">32-07</strain>
    </source>
</reference>
<dbReference type="PRINTS" id="PR01036">
    <property type="entry name" value="TCRTETB"/>
</dbReference>
<evidence type="ECO:0000313" key="7">
    <source>
        <dbReference type="EMBL" id="QXJ21430.1"/>
    </source>
</evidence>
<dbReference type="Pfam" id="PF07690">
    <property type="entry name" value="MFS_1"/>
    <property type="match status" value="1"/>
</dbReference>
<keyword evidence="4 5" id="KW-0472">Membrane</keyword>
<dbReference type="SUPFAM" id="SSF103473">
    <property type="entry name" value="MFS general substrate transporter"/>
    <property type="match status" value="1"/>
</dbReference>
<name>A0ABX8QRJ7_9ACTN</name>
<keyword evidence="8" id="KW-1185">Reference proteome</keyword>
<dbReference type="InterPro" id="IPR011701">
    <property type="entry name" value="MFS"/>
</dbReference>
<keyword evidence="2 5" id="KW-0812">Transmembrane</keyword>
<protein>
    <submittedName>
        <fullName evidence="7">MFS transporter</fullName>
    </submittedName>
</protein>
<dbReference type="EMBL" id="CP059572">
    <property type="protein sequence ID" value="QXJ21430.1"/>
    <property type="molecule type" value="Genomic_DNA"/>
</dbReference>
<evidence type="ECO:0000256" key="4">
    <source>
        <dbReference type="ARBA" id="ARBA00023136"/>
    </source>
</evidence>
<dbReference type="Gene3D" id="1.20.1720.10">
    <property type="entry name" value="Multidrug resistance protein D"/>
    <property type="match status" value="1"/>
</dbReference>
<dbReference type="PROSITE" id="PS50850">
    <property type="entry name" value="MFS"/>
    <property type="match status" value="1"/>
</dbReference>
<feature type="transmembrane region" description="Helical" evidence="5">
    <location>
        <begin position="86"/>
        <end position="105"/>
    </location>
</feature>
<feature type="transmembrane region" description="Helical" evidence="5">
    <location>
        <begin position="309"/>
        <end position="326"/>
    </location>
</feature>
<feature type="transmembrane region" description="Helical" evidence="5">
    <location>
        <begin position="21"/>
        <end position="41"/>
    </location>
</feature>
<evidence type="ECO:0000313" key="8">
    <source>
        <dbReference type="Proteomes" id="UP001049518"/>
    </source>
</evidence>
<feature type="domain" description="Major facilitator superfamily (MFS) profile" evidence="6">
    <location>
        <begin position="19"/>
        <end position="461"/>
    </location>
</feature>
<sequence length="469" mass="47913">MRTVTRTAPRPDSRFAAAVPLVAVGAAFLAMFDATVINLAIPDLARDHTSATVTDLTWTITLYAVVFAALLAPAGRLADVLGHRTVYLVGMGLFTVASLLCAVSPNLPALFAGRALQGAGAAVMVPASLALLLRYTPPDRIARAIGLWGATSAVAAAIGPSAGGVLVDALHWRSLFYVNLPVGVVLLCLIPALPRSEAGGGKWPDLLGTALLGLGIGAVVLGVAQGQSWHWTDARTVGSTSAGALMLAFALLRSVRHPVPAIETVLWRTRQYAMANLGSFCYGAALFPWLLVGVLYLTEVWHYSELEAGLAQSPGAVTAAVSALMVSRVTARYGPWVAISGGAAIMIGVSAWIHTLLTPHPQFLTFWLPTGLVVGVGMGALASGVSSAAAMAVAPRRFAAAIGLNTAARQVGGALGIAALAAILPLGAAAEPGDYLDVYLFCGAVSLVSVVAGVLVALGGRRGAGGDPP</sequence>
<feature type="transmembrane region" description="Helical" evidence="5">
    <location>
        <begin position="111"/>
        <end position="133"/>
    </location>
</feature>
<evidence type="ECO:0000259" key="6">
    <source>
        <dbReference type="PROSITE" id="PS50850"/>
    </source>
</evidence>
<feature type="transmembrane region" description="Helical" evidence="5">
    <location>
        <begin position="236"/>
        <end position="252"/>
    </location>
</feature>
<evidence type="ECO:0000256" key="5">
    <source>
        <dbReference type="SAM" id="Phobius"/>
    </source>
</evidence>